<organism evidence="15 16">
    <name type="scientific">Candidatus Nephthysia bennettiae</name>
    <dbReference type="NCBI Taxonomy" id="3127016"/>
    <lineage>
        <taxon>Bacteria</taxon>
        <taxon>Bacillati</taxon>
        <taxon>Candidatus Dormiibacterota</taxon>
        <taxon>Candidatus Dormibacteria</taxon>
        <taxon>Candidatus Dormibacterales</taxon>
        <taxon>Candidatus Dormibacteraceae</taxon>
        <taxon>Candidatus Nephthysia</taxon>
    </lineage>
</organism>
<comment type="cofactor">
    <cofactor evidence="2">
        <name>Mn(2+)</name>
        <dbReference type="ChEBI" id="CHEBI:29035"/>
    </cofactor>
</comment>
<evidence type="ECO:0000256" key="13">
    <source>
        <dbReference type="PIRSR" id="PIRSR001461-2"/>
    </source>
</evidence>
<protein>
    <recommendedName>
        <fullName evidence="7 10">Ribulose-phosphate 3-epimerase</fullName>
        <ecNumber evidence="7 10">5.1.3.1</ecNumber>
    </recommendedName>
</protein>
<comment type="pathway">
    <text evidence="10">Carbohydrate degradation.</text>
</comment>
<feature type="binding site" evidence="14">
    <location>
        <position position="173"/>
    </location>
    <ligand>
        <name>substrate</name>
    </ligand>
</feature>
<feature type="binding site" evidence="10 14">
    <location>
        <begin position="193"/>
        <end position="194"/>
    </location>
    <ligand>
        <name>substrate</name>
    </ligand>
</feature>
<feature type="active site" description="Proton donor" evidence="10 12">
    <location>
        <position position="171"/>
    </location>
</feature>
<comment type="cofactor">
    <cofactor evidence="4">
        <name>Zn(2+)</name>
        <dbReference type="ChEBI" id="CHEBI:29105"/>
    </cofactor>
</comment>
<dbReference type="InterPro" id="IPR026019">
    <property type="entry name" value="Ribul_P_3_epim"/>
</dbReference>
<dbReference type="GO" id="GO:0004750">
    <property type="term" value="F:D-ribulose-phosphate 3-epimerase activity"/>
    <property type="evidence" value="ECO:0007669"/>
    <property type="project" value="UniProtKB-UniRule"/>
</dbReference>
<evidence type="ECO:0000256" key="8">
    <source>
        <dbReference type="ARBA" id="ARBA00022723"/>
    </source>
</evidence>
<dbReference type="NCBIfam" id="TIGR01163">
    <property type="entry name" value="rpe"/>
    <property type="match status" value="1"/>
</dbReference>
<evidence type="ECO:0000256" key="1">
    <source>
        <dbReference type="ARBA" id="ARBA00001782"/>
    </source>
</evidence>
<dbReference type="InterPro" id="IPR011060">
    <property type="entry name" value="RibuloseP-bd_barrel"/>
</dbReference>
<dbReference type="GO" id="GO:0046872">
    <property type="term" value="F:metal ion binding"/>
    <property type="evidence" value="ECO:0007669"/>
    <property type="project" value="UniProtKB-UniRule"/>
</dbReference>
<evidence type="ECO:0000256" key="4">
    <source>
        <dbReference type="ARBA" id="ARBA00001947"/>
    </source>
</evidence>
<feature type="binding site" evidence="10 14">
    <location>
        <position position="66"/>
    </location>
    <ligand>
        <name>substrate</name>
    </ligand>
</feature>
<dbReference type="SUPFAM" id="SSF51366">
    <property type="entry name" value="Ribulose-phoshate binding barrel"/>
    <property type="match status" value="1"/>
</dbReference>
<name>A0A934K769_9BACT</name>
<comment type="cofactor">
    <cofactor evidence="3">
        <name>Co(2+)</name>
        <dbReference type="ChEBI" id="CHEBI:48828"/>
    </cofactor>
</comment>
<evidence type="ECO:0000256" key="12">
    <source>
        <dbReference type="PIRSR" id="PIRSR001461-1"/>
    </source>
</evidence>
<keyword evidence="13" id="KW-0862">Zinc</keyword>
<evidence type="ECO:0000313" key="16">
    <source>
        <dbReference type="Proteomes" id="UP000612893"/>
    </source>
</evidence>
<comment type="cofactor">
    <cofactor evidence="10 13">
        <name>a divalent metal cation</name>
        <dbReference type="ChEBI" id="CHEBI:60240"/>
    </cofactor>
    <text evidence="10 13">Binds 1 divalent metal cation per subunit.</text>
</comment>
<comment type="caution">
    <text evidence="15">The sequence shown here is derived from an EMBL/GenBank/DDBJ whole genome shotgun (WGS) entry which is preliminary data.</text>
</comment>
<evidence type="ECO:0000256" key="10">
    <source>
        <dbReference type="HAMAP-Rule" id="MF_02227"/>
    </source>
</evidence>
<comment type="caution">
    <text evidence="10">Lacks conserved residue(s) required for the propagation of feature annotation.</text>
</comment>
<feature type="binding site" evidence="13">
    <location>
        <position position="171"/>
    </location>
    <ligand>
        <name>a divalent metal cation</name>
        <dbReference type="ChEBI" id="CHEBI:60240"/>
    </ligand>
</feature>
<dbReference type="HAMAP" id="MF_02227">
    <property type="entry name" value="RPE"/>
    <property type="match status" value="1"/>
</dbReference>
<reference evidence="15" key="1">
    <citation type="submission" date="2020-10" db="EMBL/GenBank/DDBJ databases">
        <title>Ca. Dormibacterota MAGs.</title>
        <authorList>
            <person name="Montgomery K."/>
        </authorList>
    </citation>
    <scope>NUCLEOTIDE SEQUENCE [LARGE SCALE GENOMIC DNA]</scope>
    <source>
        <strain evidence="15">SC8812_S17_10</strain>
    </source>
</reference>
<dbReference type="PANTHER" id="PTHR11749">
    <property type="entry name" value="RIBULOSE-5-PHOSPHATE-3-EPIMERASE"/>
    <property type="match status" value="1"/>
</dbReference>
<comment type="similarity">
    <text evidence="6 10 11">Belongs to the ribulose-phosphate 3-epimerase family.</text>
</comment>
<evidence type="ECO:0000256" key="3">
    <source>
        <dbReference type="ARBA" id="ARBA00001941"/>
    </source>
</evidence>
<dbReference type="FunFam" id="3.20.20.70:FF:000004">
    <property type="entry name" value="Ribulose-phosphate 3-epimerase"/>
    <property type="match status" value="1"/>
</dbReference>
<dbReference type="InterPro" id="IPR013785">
    <property type="entry name" value="Aldolase_TIM"/>
</dbReference>
<keyword evidence="10 11" id="KW-0119">Carbohydrate metabolism</keyword>
<dbReference type="GO" id="GO:0005737">
    <property type="term" value="C:cytoplasm"/>
    <property type="evidence" value="ECO:0007669"/>
    <property type="project" value="UniProtKB-ARBA"/>
</dbReference>
<evidence type="ECO:0000256" key="2">
    <source>
        <dbReference type="ARBA" id="ARBA00001936"/>
    </source>
</evidence>
<dbReference type="PROSITE" id="PS01086">
    <property type="entry name" value="RIBUL_P_3_EPIMER_2"/>
    <property type="match status" value="1"/>
</dbReference>
<feature type="binding site" evidence="10">
    <location>
        <begin position="171"/>
        <end position="173"/>
    </location>
    <ligand>
        <name>substrate</name>
    </ligand>
</feature>
<feature type="binding site" evidence="13">
    <location>
        <position position="66"/>
    </location>
    <ligand>
        <name>a divalent metal cation</name>
        <dbReference type="ChEBI" id="CHEBI:60240"/>
    </ligand>
</feature>
<dbReference type="RefSeq" id="WP_350341445.1">
    <property type="nucleotide sequence ID" value="NZ_JAEKNR010000165.1"/>
</dbReference>
<keyword evidence="9 10" id="KW-0413">Isomerase</keyword>
<evidence type="ECO:0000256" key="11">
    <source>
        <dbReference type="PIRNR" id="PIRNR001461"/>
    </source>
</evidence>
<comment type="function">
    <text evidence="10">Catalyzes the reversible epimerization of D-ribulose 5-phosphate to D-xylulose 5-phosphate.</text>
</comment>
<evidence type="ECO:0000313" key="15">
    <source>
        <dbReference type="EMBL" id="MBJ7599635.1"/>
    </source>
</evidence>
<dbReference type="InterPro" id="IPR000056">
    <property type="entry name" value="Ribul_P_3_epim-like"/>
</dbReference>
<sequence length="215" mass="22847">MIRIVASILSADLTRLGDQVREAEAAGVDRIQVDVMDGHFVPNLTFGPDTVAAVRRSAPRLPIEAHLMVERPEQFIEDFVEAGANYILVQVESTYSLWRTVAAIAQTGALPGLVLNPATSVESLREVAPEVSMINVMTVEPGFGGQQFIASSPLKIRRVREVAPNVDLEVDGGIDARTAPLVVREGASLLVAGSSVFSHPGGVAAGIMALRNAVQ</sequence>
<dbReference type="GO" id="GO:0019323">
    <property type="term" value="P:pentose catabolic process"/>
    <property type="evidence" value="ECO:0007669"/>
    <property type="project" value="UniProtKB-UniRule"/>
</dbReference>
<dbReference type="Gene3D" id="3.20.20.70">
    <property type="entry name" value="Aldolase class I"/>
    <property type="match status" value="1"/>
</dbReference>
<feature type="binding site" evidence="10 14">
    <location>
        <begin position="142"/>
        <end position="145"/>
    </location>
    <ligand>
        <name>substrate</name>
    </ligand>
</feature>
<evidence type="ECO:0000256" key="9">
    <source>
        <dbReference type="ARBA" id="ARBA00023235"/>
    </source>
</evidence>
<keyword evidence="8 10" id="KW-0479">Metal-binding</keyword>
<dbReference type="GO" id="GO:0006098">
    <property type="term" value="P:pentose-phosphate shunt"/>
    <property type="evidence" value="ECO:0007669"/>
    <property type="project" value="UniProtKB-UniRule"/>
</dbReference>
<dbReference type="Proteomes" id="UP000612893">
    <property type="component" value="Unassembled WGS sequence"/>
</dbReference>
<dbReference type="PIRSF" id="PIRSF001461">
    <property type="entry name" value="RPE"/>
    <property type="match status" value="1"/>
</dbReference>
<dbReference type="CDD" id="cd00429">
    <property type="entry name" value="RPE"/>
    <property type="match status" value="1"/>
</dbReference>
<evidence type="ECO:0000256" key="6">
    <source>
        <dbReference type="ARBA" id="ARBA00009541"/>
    </source>
</evidence>
<evidence type="ECO:0000256" key="14">
    <source>
        <dbReference type="PIRSR" id="PIRSR001461-3"/>
    </source>
</evidence>
<proteinExistence type="inferred from homology"/>
<gene>
    <name evidence="10 15" type="primary">rpe</name>
    <name evidence="15" type="ORF">JF922_16345</name>
</gene>
<feature type="active site" description="Proton acceptor" evidence="10 12">
    <location>
        <position position="34"/>
    </location>
</feature>
<dbReference type="EMBL" id="JAEKNR010000165">
    <property type="protein sequence ID" value="MBJ7599635.1"/>
    <property type="molecule type" value="Genomic_DNA"/>
</dbReference>
<dbReference type="Pfam" id="PF00834">
    <property type="entry name" value="Ribul_P_3_epim"/>
    <property type="match status" value="1"/>
</dbReference>
<feature type="binding site" evidence="13">
    <location>
        <position position="34"/>
    </location>
    <ligand>
        <name>a divalent metal cation</name>
        <dbReference type="ChEBI" id="CHEBI:60240"/>
    </ligand>
</feature>
<evidence type="ECO:0000256" key="7">
    <source>
        <dbReference type="ARBA" id="ARBA00013188"/>
    </source>
</evidence>
<dbReference type="EC" id="5.1.3.1" evidence="7 10"/>
<evidence type="ECO:0000256" key="5">
    <source>
        <dbReference type="ARBA" id="ARBA00001954"/>
    </source>
</evidence>
<feature type="binding site" evidence="10 14">
    <location>
        <position position="7"/>
    </location>
    <ligand>
        <name>substrate</name>
    </ligand>
</feature>
<comment type="catalytic activity">
    <reaction evidence="1 10 11">
        <text>D-ribulose 5-phosphate = D-xylulose 5-phosphate</text>
        <dbReference type="Rhea" id="RHEA:13677"/>
        <dbReference type="ChEBI" id="CHEBI:57737"/>
        <dbReference type="ChEBI" id="CHEBI:58121"/>
        <dbReference type="EC" id="5.1.3.1"/>
    </reaction>
</comment>
<accession>A0A934K769</accession>
<keyword evidence="13" id="KW-0170">Cobalt</keyword>
<keyword evidence="13" id="KW-0464">Manganese</keyword>
<dbReference type="AlphaFoldDB" id="A0A934K769"/>
<keyword evidence="16" id="KW-1185">Reference proteome</keyword>
<comment type="cofactor">
    <cofactor evidence="5">
        <name>Fe(2+)</name>
        <dbReference type="ChEBI" id="CHEBI:29033"/>
    </cofactor>
</comment>
<dbReference type="NCBIfam" id="NF004076">
    <property type="entry name" value="PRK05581.1-4"/>
    <property type="match status" value="1"/>
</dbReference>